<keyword evidence="2" id="KW-1185">Reference proteome</keyword>
<organism evidence="1 2">
    <name type="scientific">Takifugu flavidus</name>
    <name type="common">sansaifugu</name>
    <dbReference type="NCBI Taxonomy" id="433684"/>
    <lineage>
        <taxon>Eukaryota</taxon>
        <taxon>Metazoa</taxon>
        <taxon>Chordata</taxon>
        <taxon>Craniata</taxon>
        <taxon>Vertebrata</taxon>
        <taxon>Euteleostomi</taxon>
        <taxon>Actinopterygii</taxon>
        <taxon>Neopterygii</taxon>
        <taxon>Teleostei</taxon>
        <taxon>Neoteleostei</taxon>
        <taxon>Acanthomorphata</taxon>
        <taxon>Eupercaria</taxon>
        <taxon>Tetraodontiformes</taxon>
        <taxon>Tetradontoidea</taxon>
        <taxon>Tetraodontidae</taxon>
        <taxon>Takifugu</taxon>
    </lineage>
</organism>
<accession>A0A5C6MQ90</accession>
<name>A0A5C6MQ90_9TELE</name>
<evidence type="ECO:0000313" key="1">
    <source>
        <dbReference type="EMBL" id="TWW57464.1"/>
    </source>
</evidence>
<protein>
    <submittedName>
        <fullName evidence="1">Uncharacterized protein</fullName>
    </submittedName>
</protein>
<dbReference type="Proteomes" id="UP000324091">
    <property type="component" value="Chromosome 7"/>
</dbReference>
<comment type="caution">
    <text evidence="1">The sequence shown here is derived from an EMBL/GenBank/DDBJ whole genome shotgun (WGS) entry which is preliminary data.</text>
</comment>
<dbReference type="EMBL" id="RHFK02000020">
    <property type="protein sequence ID" value="TWW57464.1"/>
    <property type="molecule type" value="Genomic_DNA"/>
</dbReference>
<reference evidence="1 2" key="1">
    <citation type="submission" date="2019-04" db="EMBL/GenBank/DDBJ databases">
        <title>Chromosome genome assembly for Takifugu flavidus.</title>
        <authorList>
            <person name="Xiao S."/>
        </authorList>
    </citation>
    <scope>NUCLEOTIDE SEQUENCE [LARGE SCALE GENOMIC DNA]</scope>
    <source>
        <strain evidence="1">HTHZ2018</strain>
        <tissue evidence="1">Muscle</tissue>
    </source>
</reference>
<sequence>MVVANQPDIVVVDKHRKTVVVIDVAISSDSNIRKKEHEKLEKYQELKEEIERMWGMKAAVVPVVIWTLAAVAPNLSRWLRQIPGTTSEISVQKCAVLGTAKILRRTLRLLGLW</sequence>
<proteinExistence type="predicted"/>
<evidence type="ECO:0000313" key="2">
    <source>
        <dbReference type="Proteomes" id="UP000324091"/>
    </source>
</evidence>
<dbReference type="PANTHER" id="PTHR35450">
    <property type="entry name" value="REVERSE TRANSCRIPTASE DOMAIN-CONTAINING PROTEIN"/>
    <property type="match status" value="1"/>
</dbReference>
<gene>
    <name evidence="1" type="ORF">D4764_07G0001830</name>
</gene>
<dbReference type="AlphaFoldDB" id="A0A5C6MQ90"/>
<dbReference type="PANTHER" id="PTHR35450:SF2">
    <property type="entry name" value="REVERSE TRANSCRIPTASE DOMAIN-CONTAINING PROTEIN"/>
    <property type="match status" value="1"/>
</dbReference>